<dbReference type="HOGENOM" id="CLU_2112959_0_0_1"/>
<evidence type="ECO:0000313" key="3">
    <source>
        <dbReference type="Proteomes" id="UP000007015"/>
    </source>
</evidence>
<accession>B8BB75</accession>
<gene>
    <name evidence="2" type="ORF">OsI_28015</name>
</gene>
<reference evidence="2 3" key="1">
    <citation type="journal article" date="2005" name="PLoS Biol.">
        <title>The genomes of Oryza sativa: a history of duplications.</title>
        <authorList>
            <person name="Yu J."/>
            <person name="Wang J."/>
            <person name="Lin W."/>
            <person name="Li S."/>
            <person name="Li H."/>
            <person name="Zhou J."/>
            <person name="Ni P."/>
            <person name="Dong W."/>
            <person name="Hu S."/>
            <person name="Zeng C."/>
            <person name="Zhang J."/>
            <person name="Zhang Y."/>
            <person name="Li R."/>
            <person name="Xu Z."/>
            <person name="Li S."/>
            <person name="Li X."/>
            <person name="Zheng H."/>
            <person name="Cong L."/>
            <person name="Lin L."/>
            <person name="Yin J."/>
            <person name="Geng J."/>
            <person name="Li G."/>
            <person name="Shi J."/>
            <person name="Liu J."/>
            <person name="Lv H."/>
            <person name="Li J."/>
            <person name="Wang J."/>
            <person name="Deng Y."/>
            <person name="Ran L."/>
            <person name="Shi X."/>
            <person name="Wang X."/>
            <person name="Wu Q."/>
            <person name="Li C."/>
            <person name="Ren X."/>
            <person name="Wang J."/>
            <person name="Wang X."/>
            <person name="Li D."/>
            <person name="Liu D."/>
            <person name="Zhang X."/>
            <person name="Ji Z."/>
            <person name="Zhao W."/>
            <person name="Sun Y."/>
            <person name="Zhang Z."/>
            <person name="Bao J."/>
            <person name="Han Y."/>
            <person name="Dong L."/>
            <person name="Ji J."/>
            <person name="Chen P."/>
            <person name="Wu S."/>
            <person name="Liu J."/>
            <person name="Xiao Y."/>
            <person name="Bu D."/>
            <person name="Tan J."/>
            <person name="Yang L."/>
            <person name="Ye C."/>
            <person name="Zhang J."/>
            <person name="Xu J."/>
            <person name="Zhou Y."/>
            <person name="Yu Y."/>
            <person name="Zhang B."/>
            <person name="Zhuang S."/>
            <person name="Wei H."/>
            <person name="Liu B."/>
            <person name="Lei M."/>
            <person name="Yu H."/>
            <person name="Li Y."/>
            <person name="Xu H."/>
            <person name="Wei S."/>
            <person name="He X."/>
            <person name="Fang L."/>
            <person name="Zhang Z."/>
            <person name="Zhang Y."/>
            <person name="Huang X."/>
            <person name="Su Z."/>
            <person name="Tong W."/>
            <person name="Li J."/>
            <person name="Tong Z."/>
            <person name="Li S."/>
            <person name="Ye J."/>
            <person name="Wang L."/>
            <person name="Fang L."/>
            <person name="Lei T."/>
            <person name="Chen C."/>
            <person name="Chen H."/>
            <person name="Xu Z."/>
            <person name="Li H."/>
            <person name="Huang H."/>
            <person name="Zhang F."/>
            <person name="Xu H."/>
            <person name="Li N."/>
            <person name="Zhao C."/>
            <person name="Li S."/>
            <person name="Dong L."/>
            <person name="Huang Y."/>
            <person name="Li L."/>
            <person name="Xi Y."/>
            <person name="Qi Q."/>
            <person name="Li W."/>
            <person name="Zhang B."/>
            <person name="Hu W."/>
            <person name="Zhang Y."/>
            <person name="Tian X."/>
            <person name="Jiao Y."/>
            <person name="Liang X."/>
            <person name="Jin J."/>
            <person name="Gao L."/>
            <person name="Zheng W."/>
            <person name="Hao B."/>
            <person name="Liu S."/>
            <person name="Wang W."/>
            <person name="Yuan L."/>
            <person name="Cao M."/>
            <person name="McDermott J."/>
            <person name="Samudrala R."/>
            <person name="Wang J."/>
            <person name="Wong G.K."/>
            <person name="Yang H."/>
        </authorList>
    </citation>
    <scope>NUCLEOTIDE SEQUENCE [LARGE SCALE GENOMIC DNA]</scope>
    <source>
        <strain evidence="3">cv. 93-11</strain>
    </source>
</reference>
<dbReference type="Proteomes" id="UP000007015">
    <property type="component" value="Chromosome 8"/>
</dbReference>
<sequence length="115" mass="12536">MGYPRVEIKTRLLPATFSGLGVGVPMGNKIDPSLCPSDRVFARIPRPMGKFAKPRSAHGKPSRSGGWRRCRCRQKQRGREGGTTVAAVFGPYPAVVTPCQRDKRERGRGRGATDG</sequence>
<dbReference type="AlphaFoldDB" id="B8BB75"/>
<keyword evidence="3" id="KW-1185">Reference proteome</keyword>
<organism evidence="2 3">
    <name type="scientific">Oryza sativa subsp. indica</name>
    <name type="common">Rice</name>
    <dbReference type="NCBI Taxonomy" id="39946"/>
    <lineage>
        <taxon>Eukaryota</taxon>
        <taxon>Viridiplantae</taxon>
        <taxon>Streptophyta</taxon>
        <taxon>Embryophyta</taxon>
        <taxon>Tracheophyta</taxon>
        <taxon>Spermatophyta</taxon>
        <taxon>Magnoliopsida</taxon>
        <taxon>Liliopsida</taxon>
        <taxon>Poales</taxon>
        <taxon>Poaceae</taxon>
        <taxon>BOP clade</taxon>
        <taxon>Oryzoideae</taxon>
        <taxon>Oryzeae</taxon>
        <taxon>Oryzinae</taxon>
        <taxon>Oryza</taxon>
        <taxon>Oryza sativa</taxon>
    </lineage>
</organism>
<evidence type="ECO:0000256" key="1">
    <source>
        <dbReference type="SAM" id="MobiDB-lite"/>
    </source>
</evidence>
<evidence type="ECO:0000313" key="2">
    <source>
        <dbReference type="EMBL" id="EEC82983.1"/>
    </source>
</evidence>
<name>B8BB75_ORYSI</name>
<dbReference type="Gramene" id="BGIOSGA027563-TA">
    <property type="protein sequence ID" value="BGIOSGA027563-PA"/>
    <property type="gene ID" value="BGIOSGA027563"/>
</dbReference>
<proteinExistence type="predicted"/>
<feature type="compositionally biased region" description="Basic residues" evidence="1">
    <location>
        <begin position="52"/>
        <end position="76"/>
    </location>
</feature>
<feature type="region of interest" description="Disordered" evidence="1">
    <location>
        <begin position="96"/>
        <end position="115"/>
    </location>
</feature>
<dbReference type="EMBL" id="CM000133">
    <property type="protein sequence ID" value="EEC82983.1"/>
    <property type="molecule type" value="Genomic_DNA"/>
</dbReference>
<protein>
    <submittedName>
        <fullName evidence="2">Uncharacterized protein</fullName>
    </submittedName>
</protein>
<feature type="region of interest" description="Disordered" evidence="1">
    <location>
        <begin position="48"/>
        <end position="86"/>
    </location>
</feature>